<comment type="caution">
    <text evidence="2">The sequence shown here is derived from an EMBL/GenBank/DDBJ whole genome shotgun (WGS) entry which is preliminary data.</text>
</comment>
<sequence>MDPKIINILILLFTLYMIFSAFNYLLSLLFSKIGLSVIFLIWLLYQFYKRKRFGTGGSGGGTYYDRINTYSQDAGGNFEYSRNPGPQNPGLFSRIKEWYQERKRKYHYAKFKKNWEAVQKKYGSDMRCPYCGSELTLFNVTENAQCNYCKNRLI</sequence>
<evidence type="ECO:0000313" key="2">
    <source>
        <dbReference type="EMBL" id="OGM02960.1"/>
    </source>
</evidence>
<evidence type="ECO:0000313" key="3">
    <source>
        <dbReference type="Proteomes" id="UP000178735"/>
    </source>
</evidence>
<protein>
    <submittedName>
        <fullName evidence="2">Uncharacterized protein</fullName>
    </submittedName>
</protein>
<dbReference type="EMBL" id="MGFH01000193">
    <property type="protein sequence ID" value="OGM02960.1"/>
    <property type="molecule type" value="Genomic_DNA"/>
</dbReference>
<keyword evidence="1" id="KW-0472">Membrane</keyword>
<dbReference type="AlphaFoldDB" id="A0A1F7WJI3"/>
<evidence type="ECO:0000256" key="1">
    <source>
        <dbReference type="SAM" id="Phobius"/>
    </source>
</evidence>
<proteinExistence type="predicted"/>
<feature type="transmembrane region" description="Helical" evidence="1">
    <location>
        <begin position="28"/>
        <end position="45"/>
    </location>
</feature>
<reference evidence="2 3" key="1">
    <citation type="journal article" date="2016" name="Nat. Commun.">
        <title>Thousands of microbial genomes shed light on interconnected biogeochemical processes in an aquifer system.</title>
        <authorList>
            <person name="Anantharaman K."/>
            <person name="Brown C.T."/>
            <person name="Hug L.A."/>
            <person name="Sharon I."/>
            <person name="Castelle C.J."/>
            <person name="Probst A.J."/>
            <person name="Thomas B.C."/>
            <person name="Singh A."/>
            <person name="Wilkins M.J."/>
            <person name="Karaoz U."/>
            <person name="Brodie E.L."/>
            <person name="Williams K.H."/>
            <person name="Hubbard S.S."/>
            <person name="Banfield J.F."/>
        </authorList>
    </citation>
    <scope>NUCLEOTIDE SEQUENCE [LARGE SCALE GENOMIC DNA]</scope>
</reference>
<name>A0A1F7WJI3_9BACT</name>
<dbReference type="STRING" id="1817813.A2008_11090"/>
<dbReference type="Proteomes" id="UP000178735">
    <property type="component" value="Unassembled WGS sequence"/>
</dbReference>
<keyword evidence="1" id="KW-0812">Transmembrane</keyword>
<organism evidence="2 3">
    <name type="scientific">Candidatus Wallbacteria bacterium GWC2_49_35</name>
    <dbReference type="NCBI Taxonomy" id="1817813"/>
    <lineage>
        <taxon>Bacteria</taxon>
        <taxon>Candidatus Walliibacteriota</taxon>
    </lineage>
</organism>
<keyword evidence="1" id="KW-1133">Transmembrane helix</keyword>
<feature type="transmembrane region" description="Helical" evidence="1">
    <location>
        <begin position="5"/>
        <end position="22"/>
    </location>
</feature>
<accession>A0A1F7WJI3</accession>
<gene>
    <name evidence="2" type="ORF">A2008_11090</name>
</gene>